<reference evidence="3" key="1">
    <citation type="journal article" date="2019" name="Int. J. Syst. Evol. Microbiol.">
        <title>The Global Catalogue of Microorganisms (GCM) 10K type strain sequencing project: providing services to taxonomists for standard genome sequencing and annotation.</title>
        <authorList>
            <consortium name="The Broad Institute Genomics Platform"/>
            <consortium name="The Broad Institute Genome Sequencing Center for Infectious Disease"/>
            <person name="Wu L."/>
            <person name="Ma J."/>
        </authorList>
    </citation>
    <scope>NUCLEOTIDE SEQUENCE [LARGE SCALE GENOMIC DNA]</scope>
    <source>
        <strain evidence="3">CCUG 56098</strain>
    </source>
</reference>
<feature type="domain" description="Outer membrane protein beta-barrel" evidence="1">
    <location>
        <begin position="17"/>
        <end position="208"/>
    </location>
</feature>
<protein>
    <submittedName>
        <fullName evidence="2">Porin family protein</fullName>
    </submittedName>
</protein>
<name>A0ABW3KSR2_9FLAO</name>
<keyword evidence="3" id="KW-1185">Reference proteome</keyword>
<accession>A0ABW3KSR2</accession>
<evidence type="ECO:0000259" key="1">
    <source>
        <dbReference type="Pfam" id="PF13568"/>
    </source>
</evidence>
<dbReference type="EMBL" id="JBHTKM010000063">
    <property type="protein sequence ID" value="MFD1016725.1"/>
    <property type="molecule type" value="Genomic_DNA"/>
</dbReference>
<dbReference type="InterPro" id="IPR025665">
    <property type="entry name" value="Beta-barrel_OMP_2"/>
</dbReference>
<organism evidence="2 3">
    <name type="scientific">Winogradskyella rapida</name>
    <dbReference type="NCBI Taxonomy" id="549701"/>
    <lineage>
        <taxon>Bacteria</taxon>
        <taxon>Pseudomonadati</taxon>
        <taxon>Bacteroidota</taxon>
        <taxon>Flavobacteriia</taxon>
        <taxon>Flavobacteriales</taxon>
        <taxon>Flavobacteriaceae</taxon>
        <taxon>Winogradskyella</taxon>
    </lineage>
</organism>
<dbReference type="RefSeq" id="WP_386117779.1">
    <property type="nucleotide sequence ID" value="NZ_JBHTKM010000063.1"/>
</dbReference>
<gene>
    <name evidence="2" type="ORF">ACFQ13_12425</name>
</gene>
<comment type="caution">
    <text evidence="2">The sequence shown here is derived from an EMBL/GenBank/DDBJ whole genome shotgun (WGS) entry which is preliminary data.</text>
</comment>
<evidence type="ECO:0000313" key="2">
    <source>
        <dbReference type="EMBL" id="MFD1016725.1"/>
    </source>
</evidence>
<dbReference type="Pfam" id="PF13568">
    <property type="entry name" value="OMP_b-brl_2"/>
    <property type="match status" value="1"/>
</dbReference>
<sequence>MKRHVLLLLGFIGVMGFSQNDNTDLAERYKDYREDQFYASVTYDLLNDKPSGISQNGFSAGFHFGFIRDMPINKRRNVAIGIGLGISGNSYNQKNILIQEVDNEVVFTAIDEDDYNVSKNKFETYLIEVPFEIRWRTSTATDYNFWRIYTGFKVGYLVQSIAKFKSDLGDVKISNSDRFEPLQYGLTLSAGYGTWNFHMYYGLNTIFDKESTFNGNALDTKAIKLGLMFYIL</sequence>
<dbReference type="Proteomes" id="UP001597086">
    <property type="component" value="Unassembled WGS sequence"/>
</dbReference>
<proteinExistence type="predicted"/>
<evidence type="ECO:0000313" key="3">
    <source>
        <dbReference type="Proteomes" id="UP001597086"/>
    </source>
</evidence>